<dbReference type="AlphaFoldDB" id="A0A426Y6I5"/>
<comment type="caution">
    <text evidence="1">The sequence shown here is derived from an EMBL/GenBank/DDBJ whole genome shotgun (WGS) entry which is preliminary data.</text>
</comment>
<evidence type="ECO:0000313" key="2">
    <source>
        <dbReference type="Proteomes" id="UP000287651"/>
    </source>
</evidence>
<dbReference type="EMBL" id="AMZH03014590">
    <property type="protein sequence ID" value="RRT47378.1"/>
    <property type="molecule type" value="Genomic_DNA"/>
</dbReference>
<reference evidence="1 2" key="1">
    <citation type="journal article" date="2014" name="Agronomy (Basel)">
        <title>A Draft Genome Sequence for Ensete ventricosum, the Drought-Tolerant Tree Against Hunger.</title>
        <authorList>
            <person name="Harrison J."/>
            <person name="Moore K.A."/>
            <person name="Paszkiewicz K."/>
            <person name="Jones T."/>
            <person name="Grant M."/>
            <person name="Ambacheew D."/>
            <person name="Muzemil S."/>
            <person name="Studholme D.J."/>
        </authorList>
    </citation>
    <scope>NUCLEOTIDE SEQUENCE [LARGE SCALE GENOMIC DNA]</scope>
</reference>
<evidence type="ECO:0000313" key="1">
    <source>
        <dbReference type="EMBL" id="RRT47378.1"/>
    </source>
</evidence>
<proteinExistence type="predicted"/>
<organism evidence="1 2">
    <name type="scientific">Ensete ventricosum</name>
    <name type="common">Abyssinian banana</name>
    <name type="synonym">Musa ensete</name>
    <dbReference type="NCBI Taxonomy" id="4639"/>
    <lineage>
        <taxon>Eukaryota</taxon>
        <taxon>Viridiplantae</taxon>
        <taxon>Streptophyta</taxon>
        <taxon>Embryophyta</taxon>
        <taxon>Tracheophyta</taxon>
        <taxon>Spermatophyta</taxon>
        <taxon>Magnoliopsida</taxon>
        <taxon>Liliopsida</taxon>
        <taxon>Zingiberales</taxon>
        <taxon>Musaceae</taxon>
        <taxon>Ensete</taxon>
    </lineage>
</organism>
<name>A0A426Y6I5_ENSVE</name>
<accession>A0A426Y6I5</accession>
<gene>
    <name evidence="1" type="ORF">B296_00017677</name>
</gene>
<protein>
    <submittedName>
        <fullName evidence="1">Uncharacterized protein</fullName>
    </submittedName>
</protein>
<sequence>MFLLRQVGYRRSKGVILLRAPSGVLLSGIRAVILLPLITEGPQPTLLLPFSSSTVVATVGCHPPLRDHRSPDITAVAAFKLKIAATLFNRFDLTGWRSFRHDIGGLI</sequence>
<dbReference type="Proteomes" id="UP000287651">
    <property type="component" value="Unassembled WGS sequence"/>
</dbReference>